<dbReference type="GO" id="GO:0016740">
    <property type="term" value="F:transferase activity"/>
    <property type="evidence" value="ECO:0007669"/>
    <property type="project" value="TreeGrafter"/>
</dbReference>
<dbReference type="AlphaFoldDB" id="A0A9Y1BIM7"/>
<protein>
    <submittedName>
        <fullName evidence="2">MBL fold metallo-hydrolase</fullName>
    </submittedName>
</protein>
<accession>A0A9Y1BIM7</accession>
<organism evidence="2">
    <name type="scientific">Candidatus Heimdallarchaeum aukensis</name>
    <dbReference type="NCBI Taxonomy" id="2876573"/>
    <lineage>
        <taxon>Archaea</taxon>
        <taxon>Promethearchaeati</taxon>
        <taxon>Candidatus Heimdallarchaeota</taxon>
        <taxon>Candidatus Heimdallarchaeia (ex Rinke et al. 2021) (nom. nud.)</taxon>
        <taxon>Candidatus Heimdallarchaeales</taxon>
        <taxon>Candidatus Heimdallarchaeaceae</taxon>
        <taxon>Candidatus Heimdallarchaeum</taxon>
    </lineage>
</organism>
<dbReference type="InterPro" id="IPR041712">
    <property type="entry name" value="DHPS-like_MBL-fold"/>
</dbReference>
<gene>
    <name evidence="2" type="ORF">K9W45_07060</name>
</gene>
<evidence type="ECO:0000313" key="2">
    <source>
        <dbReference type="EMBL" id="UJG39622.1"/>
    </source>
</evidence>
<dbReference type="EMBL" id="CP084166">
    <property type="protein sequence ID" value="UJG39622.1"/>
    <property type="molecule type" value="Genomic_DNA"/>
</dbReference>
<dbReference type="Gene3D" id="3.60.15.10">
    <property type="entry name" value="Ribonuclease Z/Hydroxyacylglutathione hydrolase-like"/>
    <property type="match status" value="1"/>
</dbReference>
<dbReference type="InterPro" id="IPR052926">
    <property type="entry name" value="Metallo-beta-lactamase_dom"/>
</dbReference>
<feature type="domain" description="Metallo-beta-lactamase" evidence="1">
    <location>
        <begin position="23"/>
        <end position="95"/>
    </location>
</feature>
<sequence length="285" mass="32860">MSIQVTSVYTNTKERNTNFKTGHGQSFFITNLQSGKKILFDIGTKGDDVLFNMNLLGIHPDEVDLIAFSHGHYDHTRGLESFLKVRKKEITIIGHPSIIEPKKLKFKKWFFNVKIDIGFPKLKSSLKKKIKFLFQTEFYAITDNIFLSGEIINRNEKDGTEDRLIHHNGKKWERDPLQDDQSLIIETDKGLVIICGCCHSGLLNTLNHVSQTFENKNIYAVIGGTHMLKFNEHELEHISKVLVEKYKKPILYLNHCTGNFAFDFLQQKLGKETVKPFHTGYKLSF</sequence>
<dbReference type="PANTHER" id="PTHR13754">
    <property type="entry name" value="METALLO-BETA-LACTAMASE SUPERFAMILY PROTEIN"/>
    <property type="match status" value="1"/>
</dbReference>
<proteinExistence type="predicted"/>
<dbReference type="Pfam" id="PF00753">
    <property type="entry name" value="Lactamase_B"/>
    <property type="match status" value="1"/>
</dbReference>
<dbReference type="InterPro" id="IPR036866">
    <property type="entry name" value="RibonucZ/Hydroxyglut_hydro"/>
</dbReference>
<dbReference type="SUPFAM" id="SSF56281">
    <property type="entry name" value="Metallo-hydrolase/oxidoreductase"/>
    <property type="match status" value="1"/>
</dbReference>
<evidence type="ECO:0000259" key="1">
    <source>
        <dbReference type="Pfam" id="PF00753"/>
    </source>
</evidence>
<dbReference type="Proteomes" id="UP001201020">
    <property type="component" value="Chromosome"/>
</dbReference>
<dbReference type="PANTHER" id="PTHR13754:SF13">
    <property type="entry name" value="METALLO-BETA-LACTAMASE SUPERFAMILY PROTEIN (AFU_ORTHOLOGUE AFUA_3G07630)"/>
    <property type="match status" value="1"/>
</dbReference>
<dbReference type="InterPro" id="IPR001279">
    <property type="entry name" value="Metallo-B-lactamas"/>
</dbReference>
<name>A0A9Y1BIM7_9ARCH</name>
<reference evidence="2" key="1">
    <citation type="journal article" date="2022" name="Nat. Microbiol.">
        <title>Unique mobile elements and scalable gene flow at the prokaryote-eukaryote boundary revealed by circularized Asgard archaea genomes.</title>
        <authorList>
            <person name="Wu F."/>
            <person name="Speth D.R."/>
            <person name="Philosof A."/>
            <person name="Cremiere A."/>
            <person name="Narayanan A."/>
            <person name="Barco R.A."/>
            <person name="Connon S.A."/>
            <person name="Amend J.P."/>
            <person name="Antoshechkin I.A."/>
            <person name="Orphan V.J."/>
        </authorList>
    </citation>
    <scope>NUCLEOTIDE SEQUENCE</scope>
    <source>
        <strain evidence="2">PM71</strain>
    </source>
</reference>
<dbReference type="CDD" id="cd07713">
    <property type="entry name" value="DHPS-like_MBL-fold"/>
    <property type="match status" value="1"/>
</dbReference>